<keyword evidence="2" id="KW-1133">Transmembrane helix</keyword>
<feature type="compositionally biased region" description="Low complexity" evidence="1">
    <location>
        <begin position="212"/>
        <end position="222"/>
    </location>
</feature>
<sequence length="222" mass="23570">MADPSNCSATCVTNGASPTAGLLSNSSNSLAQQQQQQQQQPKDSRGRWIRILVAPIKAVLFLELAGMVAGPLLRSQTKRRERSSDSEADSGSDLDPADVLMDYLTGETSLAALQMLRNDQLSAAVDNLVTEDFAELGVNDRGREIRSIVHDIIKAREKGVDTPSSRQQRQQQQPGLGKVGPLRFRNSKQALAKDVSAAAAADGGREQPADGSSSSSAAAGKQ</sequence>
<evidence type="ECO:0000256" key="1">
    <source>
        <dbReference type="SAM" id="MobiDB-lite"/>
    </source>
</evidence>
<feature type="region of interest" description="Disordered" evidence="1">
    <location>
        <begin position="156"/>
        <end position="222"/>
    </location>
</feature>
<evidence type="ECO:0008006" key="5">
    <source>
        <dbReference type="Google" id="ProtNLM"/>
    </source>
</evidence>
<protein>
    <recommendedName>
        <fullName evidence="5">SAM domain-containing protein</fullName>
    </recommendedName>
</protein>
<proteinExistence type="predicted"/>
<evidence type="ECO:0000313" key="4">
    <source>
        <dbReference type="Proteomes" id="UP001244341"/>
    </source>
</evidence>
<feature type="compositionally biased region" description="Low complexity" evidence="1">
    <location>
        <begin position="190"/>
        <end position="201"/>
    </location>
</feature>
<feature type="region of interest" description="Disordered" evidence="1">
    <location>
        <begin position="74"/>
        <end position="97"/>
    </location>
</feature>
<accession>A0ABY8TMN2</accession>
<feature type="compositionally biased region" description="Low complexity" evidence="1">
    <location>
        <begin position="22"/>
        <end position="40"/>
    </location>
</feature>
<keyword evidence="2" id="KW-0472">Membrane</keyword>
<gene>
    <name evidence="3" type="ORF">OEZ85_010564</name>
</gene>
<evidence type="ECO:0000313" key="3">
    <source>
        <dbReference type="EMBL" id="WIA10372.1"/>
    </source>
</evidence>
<evidence type="ECO:0000256" key="2">
    <source>
        <dbReference type="SAM" id="Phobius"/>
    </source>
</evidence>
<organism evidence="3 4">
    <name type="scientific">Tetradesmus obliquus</name>
    <name type="common">Green alga</name>
    <name type="synonym">Acutodesmus obliquus</name>
    <dbReference type="NCBI Taxonomy" id="3088"/>
    <lineage>
        <taxon>Eukaryota</taxon>
        <taxon>Viridiplantae</taxon>
        <taxon>Chlorophyta</taxon>
        <taxon>core chlorophytes</taxon>
        <taxon>Chlorophyceae</taxon>
        <taxon>CS clade</taxon>
        <taxon>Sphaeropleales</taxon>
        <taxon>Scenedesmaceae</taxon>
        <taxon>Tetradesmus</taxon>
    </lineage>
</organism>
<dbReference type="Proteomes" id="UP001244341">
    <property type="component" value="Chromosome 2b"/>
</dbReference>
<reference evidence="3 4" key="1">
    <citation type="submission" date="2023-05" db="EMBL/GenBank/DDBJ databases">
        <title>A 100% complete, gapless, phased diploid assembly of the Scenedesmus obliquus UTEX 3031 genome.</title>
        <authorList>
            <person name="Biondi T.C."/>
            <person name="Hanschen E.R."/>
            <person name="Kwon T."/>
            <person name="Eng W."/>
            <person name="Kruse C.P.S."/>
            <person name="Koehler S.I."/>
            <person name="Kunde Y."/>
            <person name="Gleasner C.D."/>
            <person name="You Mak K.T."/>
            <person name="Polle J."/>
            <person name="Hovde B.T."/>
            <person name="Starkenburg S.R."/>
        </authorList>
    </citation>
    <scope>NUCLEOTIDE SEQUENCE [LARGE SCALE GENOMIC DNA]</scope>
    <source>
        <strain evidence="3 4">DOE0152z</strain>
    </source>
</reference>
<name>A0ABY8TMN2_TETOB</name>
<feature type="compositionally biased region" description="Acidic residues" evidence="1">
    <location>
        <begin position="86"/>
        <end position="96"/>
    </location>
</feature>
<keyword evidence="4" id="KW-1185">Reference proteome</keyword>
<dbReference type="EMBL" id="CP126209">
    <property type="protein sequence ID" value="WIA10372.1"/>
    <property type="molecule type" value="Genomic_DNA"/>
</dbReference>
<feature type="transmembrane region" description="Helical" evidence="2">
    <location>
        <begin position="48"/>
        <end position="73"/>
    </location>
</feature>
<feature type="region of interest" description="Disordered" evidence="1">
    <location>
        <begin position="22"/>
        <end position="44"/>
    </location>
</feature>
<feature type="compositionally biased region" description="Low complexity" evidence="1">
    <location>
        <begin position="163"/>
        <end position="174"/>
    </location>
</feature>
<keyword evidence="2" id="KW-0812">Transmembrane</keyword>